<dbReference type="PROSITE" id="PS50011">
    <property type="entry name" value="PROTEIN_KINASE_DOM"/>
    <property type="match status" value="1"/>
</dbReference>
<evidence type="ECO:0000313" key="8">
    <source>
        <dbReference type="Proteomes" id="UP000641386"/>
    </source>
</evidence>
<dbReference type="PROSITE" id="PS00107">
    <property type="entry name" value="PROTEIN_KINASE_ATP"/>
    <property type="match status" value="1"/>
</dbReference>
<accession>A0A918ZJJ6</accession>
<evidence type="ECO:0000256" key="2">
    <source>
        <dbReference type="ARBA" id="ARBA00022741"/>
    </source>
</evidence>
<evidence type="ECO:0000259" key="6">
    <source>
        <dbReference type="PROSITE" id="PS50011"/>
    </source>
</evidence>
<dbReference type="InterPro" id="IPR017441">
    <property type="entry name" value="Protein_kinase_ATP_BS"/>
</dbReference>
<dbReference type="PANTHER" id="PTHR43289:SF34">
    <property type="entry name" value="SERINE_THREONINE-PROTEIN KINASE YBDM-RELATED"/>
    <property type="match status" value="1"/>
</dbReference>
<reference evidence="7" key="1">
    <citation type="journal article" date="2014" name="Int. J. Syst. Evol. Microbiol.">
        <title>Complete genome sequence of Corynebacterium casei LMG S-19264T (=DSM 44701T), isolated from a smear-ripened cheese.</title>
        <authorList>
            <consortium name="US DOE Joint Genome Institute (JGI-PGF)"/>
            <person name="Walter F."/>
            <person name="Albersmeier A."/>
            <person name="Kalinowski J."/>
            <person name="Ruckert C."/>
        </authorList>
    </citation>
    <scope>NUCLEOTIDE SEQUENCE</scope>
    <source>
        <strain evidence="7">JCM 3302</strain>
    </source>
</reference>
<dbReference type="Gene3D" id="3.30.200.20">
    <property type="entry name" value="Phosphorylase Kinase, domain 1"/>
    <property type="match status" value="1"/>
</dbReference>
<reference evidence="7" key="2">
    <citation type="submission" date="2020-09" db="EMBL/GenBank/DDBJ databases">
        <authorList>
            <person name="Sun Q."/>
            <person name="Ohkuma M."/>
        </authorList>
    </citation>
    <scope>NUCLEOTIDE SEQUENCE</scope>
    <source>
        <strain evidence="7">JCM 3302</strain>
    </source>
</reference>
<keyword evidence="3" id="KW-0418">Kinase</keyword>
<dbReference type="GO" id="GO:0004674">
    <property type="term" value="F:protein serine/threonine kinase activity"/>
    <property type="evidence" value="ECO:0007669"/>
    <property type="project" value="TreeGrafter"/>
</dbReference>
<dbReference type="InterPro" id="IPR011009">
    <property type="entry name" value="Kinase-like_dom_sf"/>
</dbReference>
<keyword evidence="2 5" id="KW-0547">Nucleotide-binding</keyword>
<evidence type="ECO:0000256" key="4">
    <source>
        <dbReference type="ARBA" id="ARBA00022840"/>
    </source>
</evidence>
<dbReference type="PANTHER" id="PTHR43289">
    <property type="entry name" value="MITOGEN-ACTIVATED PROTEIN KINASE KINASE KINASE 20-RELATED"/>
    <property type="match status" value="1"/>
</dbReference>
<dbReference type="SUPFAM" id="SSF56112">
    <property type="entry name" value="Protein kinase-like (PK-like)"/>
    <property type="match status" value="1"/>
</dbReference>
<keyword evidence="4 5" id="KW-0067">ATP-binding</keyword>
<dbReference type="Proteomes" id="UP000641386">
    <property type="component" value="Unassembled WGS sequence"/>
</dbReference>
<protein>
    <recommendedName>
        <fullName evidence="6">Protein kinase domain-containing protein</fullName>
    </recommendedName>
</protein>
<feature type="domain" description="Protein kinase" evidence="6">
    <location>
        <begin position="23"/>
        <end position="186"/>
    </location>
</feature>
<name>A0A918ZJJ6_9ACTN</name>
<evidence type="ECO:0000256" key="5">
    <source>
        <dbReference type="PROSITE-ProRule" id="PRU10141"/>
    </source>
</evidence>
<comment type="caution">
    <text evidence="7">The sequence shown here is derived from an EMBL/GenBank/DDBJ whole genome shotgun (WGS) entry which is preliminary data.</text>
</comment>
<keyword evidence="8" id="KW-1185">Reference proteome</keyword>
<evidence type="ECO:0000256" key="1">
    <source>
        <dbReference type="ARBA" id="ARBA00022679"/>
    </source>
</evidence>
<feature type="binding site" evidence="5">
    <location>
        <position position="51"/>
    </location>
    <ligand>
        <name>ATP</name>
        <dbReference type="ChEBI" id="CHEBI:30616"/>
    </ligand>
</feature>
<proteinExistence type="predicted"/>
<gene>
    <name evidence="7" type="ORF">GCM10014715_02440</name>
</gene>
<keyword evidence="1" id="KW-0808">Transferase</keyword>
<sequence length="186" mass="19884">MNGTGEGAFQPLAEDDPRQIARYRLAARLGAGGMGKVYFFHTPGGRPVAIKVIRPEFAEDPEFRRRFAQEVRAAERVQGLYTAPVIDSDTDGPHPWLATAYVSGPTLAAAVAEHGPRPHRPYDPQLPVDGRAHPPARPGGHGVKVAVCDIDPAWLTETASPRAQGFLSGVTGTARDVHRLAAVGLV</sequence>
<dbReference type="GO" id="GO:0005524">
    <property type="term" value="F:ATP binding"/>
    <property type="evidence" value="ECO:0007669"/>
    <property type="project" value="UniProtKB-UniRule"/>
</dbReference>
<dbReference type="EMBL" id="BNBC01000001">
    <property type="protein sequence ID" value="GHE53175.1"/>
    <property type="molecule type" value="Genomic_DNA"/>
</dbReference>
<organism evidence="7 8">
    <name type="scientific">Streptomyces spiralis</name>
    <dbReference type="NCBI Taxonomy" id="66376"/>
    <lineage>
        <taxon>Bacteria</taxon>
        <taxon>Bacillati</taxon>
        <taxon>Actinomycetota</taxon>
        <taxon>Actinomycetes</taxon>
        <taxon>Kitasatosporales</taxon>
        <taxon>Streptomycetaceae</taxon>
        <taxon>Streptomyces</taxon>
    </lineage>
</organism>
<dbReference type="AlphaFoldDB" id="A0A918ZJJ6"/>
<evidence type="ECO:0000256" key="3">
    <source>
        <dbReference type="ARBA" id="ARBA00022777"/>
    </source>
</evidence>
<evidence type="ECO:0000313" key="7">
    <source>
        <dbReference type="EMBL" id="GHE53175.1"/>
    </source>
</evidence>
<dbReference type="InterPro" id="IPR000719">
    <property type="entry name" value="Prot_kinase_dom"/>
</dbReference>